<reference evidence="2 3" key="1">
    <citation type="journal article" name="Sci. Rep.">
        <title>Genome-scale phylogenetic analyses confirm Olpidium as the closest living zoosporic fungus to the non-flagellated, terrestrial fungi.</title>
        <authorList>
            <person name="Chang Y."/>
            <person name="Rochon D."/>
            <person name="Sekimoto S."/>
            <person name="Wang Y."/>
            <person name="Chovatia M."/>
            <person name="Sandor L."/>
            <person name="Salamov A."/>
            <person name="Grigoriev I.V."/>
            <person name="Stajich J.E."/>
            <person name="Spatafora J.W."/>
        </authorList>
    </citation>
    <scope>NUCLEOTIDE SEQUENCE [LARGE SCALE GENOMIC DNA]</scope>
    <source>
        <strain evidence="2">S191</strain>
    </source>
</reference>
<sequence length="113" mass="12304">CTCPAGLTRARSSGSAASSRSSCCSRWSPSWAFGGTKRSDGGRPNFSGQLATTSFFFPKKKLAQMRQIPFLPLPRFTRALPPAPPPFPTHSPLPHFPPFPHSPSSHSSPKRRK</sequence>
<dbReference type="AlphaFoldDB" id="A0A8H7ZXW6"/>
<organism evidence="2 3">
    <name type="scientific">Olpidium bornovanus</name>
    <dbReference type="NCBI Taxonomy" id="278681"/>
    <lineage>
        <taxon>Eukaryota</taxon>
        <taxon>Fungi</taxon>
        <taxon>Fungi incertae sedis</taxon>
        <taxon>Olpidiomycota</taxon>
        <taxon>Olpidiomycotina</taxon>
        <taxon>Olpidiomycetes</taxon>
        <taxon>Olpidiales</taxon>
        <taxon>Olpidiaceae</taxon>
        <taxon>Olpidium</taxon>
    </lineage>
</organism>
<comment type="caution">
    <text evidence="2">The sequence shown here is derived from an EMBL/GenBank/DDBJ whole genome shotgun (WGS) entry which is preliminary data.</text>
</comment>
<feature type="region of interest" description="Disordered" evidence="1">
    <location>
        <begin position="1"/>
        <end position="26"/>
    </location>
</feature>
<protein>
    <submittedName>
        <fullName evidence="2">Uncharacterized protein</fullName>
    </submittedName>
</protein>
<dbReference type="Proteomes" id="UP000673691">
    <property type="component" value="Unassembled WGS sequence"/>
</dbReference>
<keyword evidence="3" id="KW-1185">Reference proteome</keyword>
<dbReference type="EMBL" id="JAEFCI010003720">
    <property type="protein sequence ID" value="KAG5461400.1"/>
    <property type="molecule type" value="Genomic_DNA"/>
</dbReference>
<evidence type="ECO:0000256" key="1">
    <source>
        <dbReference type="SAM" id="MobiDB-lite"/>
    </source>
</evidence>
<evidence type="ECO:0000313" key="2">
    <source>
        <dbReference type="EMBL" id="KAG5461400.1"/>
    </source>
</evidence>
<feature type="compositionally biased region" description="Low complexity" evidence="1">
    <location>
        <begin position="9"/>
        <end position="26"/>
    </location>
</feature>
<name>A0A8H7ZXW6_9FUNG</name>
<feature type="non-terminal residue" evidence="2">
    <location>
        <position position="1"/>
    </location>
</feature>
<gene>
    <name evidence="2" type="ORF">BJ554DRAFT_6415</name>
</gene>
<feature type="region of interest" description="Disordered" evidence="1">
    <location>
        <begin position="79"/>
        <end position="113"/>
    </location>
</feature>
<accession>A0A8H7ZXW6</accession>
<feature type="compositionally biased region" description="Pro residues" evidence="1">
    <location>
        <begin position="81"/>
        <end position="101"/>
    </location>
</feature>
<evidence type="ECO:0000313" key="3">
    <source>
        <dbReference type="Proteomes" id="UP000673691"/>
    </source>
</evidence>
<proteinExistence type="predicted"/>